<feature type="binding site" evidence="6">
    <location>
        <position position="54"/>
    </location>
    <ligand>
        <name>ATP</name>
        <dbReference type="ChEBI" id="CHEBI:30616"/>
    </ligand>
</feature>
<proteinExistence type="inferred from homology"/>
<gene>
    <name evidence="8" type="ORF">AMORRO_LOCUS10034</name>
</gene>
<dbReference type="Pfam" id="PF00069">
    <property type="entry name" value="Pkinase"/>
    <property type="match status" value="1"/>
</dbReference>
<evidence type="ECO:0000256" key="3">
    <source>
        <dbReference type="ARBA" id="ARBA00022777"/>
    </source>
</evidence>
<keyword evidence="3" id="KW-0418">Kinase</keyword>
<dbReference type="SMART" id="SM00220">
    <property type="entry name" value="S_TKc"/>
    <property type="match status" value="1"/>
</dbReference>
<feature type="domain" description="Protein kinase" evidence="7">
    <location>
        <begin position="27"/>
        <end position="281"/>
    </location>
</feature>
<dbReference type="InterPro" id="IPR050339">
    <property type="entry name" value="CC_SR_Kinase"/>
</dbReference>
<dbReference type="InterPro" id="IPR011990">
    <property type="entry name" value="TPR-like_helical_dom_sf"/>
</dbReference>
<dbReference type="GO" id="GO:0005829">
    <property type="term" value="C:cytosol"/>
    <property type="evidence" value="ECO:0007669"/>
    <property type="project" value="TreeGrafter"/>
</dbReference>
<evidence type="ECO:0000313" key="9">
    <source>
        <dbReference type="Proteomes" id="UP000789342"/>
    </source>
</evidence>
<dbReference type="GO" id="GO:0005524">
    <property type="term" value="F:ATP binding"/>
    <property type="evidence" value="ECO:0007669"/>
    <property type="project" value="UniProtKB-UniRule"/>
</dbReference>
<keyword evidence="2 6" id="KW-0547">Nucleotide-binding</keyword>
<evidence type="ECO:0000259" key="7">
    <source>
        <dbReference type="PROSITE" id="PS50011"/>
    </source>
</evidence>
<dbReference type="GO" id="GO:0005634">
    <property type="term" value="C:nucleus"/>
    <property type="evidence" value="ECO:0007669"/>
    <property type="project" value="TreeGrafter"/>
</dbReference>
<dbReference type="OrthoDB" id="2384430at2759"/>
<protein>
    <submittedName>
        <fullName evidence="8">3534_t:CDS:1</fullName>
    </submittedName>
</protein>
<dbReference type="InterPro" id="IPR006597">
    <property type="entry name" value="Sel1-like"/>
</dbReference>
<dbReference type="InterPro" id="IPR011009">
    <property type="entry name" value="Kinase-like_dom_sf"/>
</dbReference>
<evidence type="ECO:0000313" key="8">
    <source>
        <dbReference type="EMBL" id="CAG8652583.1"/>
    </source>
</evidence>
<keyword evidence="9" id="KW-1185">Reference proteome</keyword>
<evidence type="ECO:0000256" key="6">
    <source>
        <dbReference type="PROSITE-ProRule" id="PRU10141"/>
    </source>
</evidence>
<keyword evidence="4 6" id="KW-0067">ATP-binding</keyword>
<dbReference type="PROSITE" id="PS50011">
    <property type="entry name" value="PROTEIN_KINASE_DOM"/>
    <property type="match status" value="1"/>
</dbReference>
<dbReference type="EMBL" id="CAJVPV010010562">
    <property type="protein sequence ID" value="CAG8652583.1"/>
    <property type="molecule type" value="Genomic_DNA"/>
</dbReference>
<dbReference type="PROSITE" id="PS00108">
    <property type="entry name" value="PROTEIN_KINASE_ST"/>
    <property type="match status" value="1"/>
</dbReference>
<dbReference type="InterPro" id="IPR000719">
    <property type="entry name" value="Prot_kinase_dom"/>
</dbReference>
<dbReference type="AlphaFoldDB" id="A0A9N9DXB3"/>
<accession>A0A9N9DXB3</accession>
<dbReference type="PROSITE" id="PS00107">
    <property type="entry name" value="PROTEIN_KINASE_ATP"/>
    <property type="match status" value="1"/>
</dbReference>
<dbReference type="Gene3D" id="1.10.510.10">
    <property type="entry name" value="Transferase(Phosphotransferase) domain 1"/>
    <property type="match status" value="1"/>
</dbReference>
<reference evidence="8" key="1">
    <citation type="submission" date="2021-06" db="EMBL/GenBank/DDBJ databases">
        <authorList>
            <person name="Kallberg Y."/>
            <person name="Tangrot J."/>
            <person name="Rosling A."/>
        </authorList>
    </citation>
    <scope>NUCLEOTIDE SEQUENCE</scope>
    <source>
        <strain evidence="8">CL551</strain>
    </source>
</reference>
<dbReference type="PANTHER" id="PTHR11042:SF136">
    <property type="entry name" value="EIF-2-ALPHA KINASE GCN2"/>
    <property type="match status" value="1"/>
</dbReference>
<evidence type="ECO:0000256" key="2">
    <source>
        <dbReference type="ARBA" id="ARBA00022741"/>
    </source>
</evidence>
<dbReference type="PANTHER" id="PTHR11042">
    <property type="entry name" value="EUKARYOTIC TRANSLATION INITIATION FACTOR 2-ALPHA KINASE EIF2-ALPHA KINASE -RELATED"/>
    <property type="match status" value="1"/>
</dbReference>
<dbReference type="GO" id="GO:0004694">
    <property type="term" value="F:eukaryotic translation initiation factor 2alpha kinase activity"/>
    <property type="evidence" value="ECO:0007669"/>
    <property type="project" value="TreeGrafter"/>
</dbReference>
<evidence type="ECO:0000256" key="1">
    <source>
        <dbReference type="ARBA" id="ARBA00022679"/>
    </source>
</evidence>
<keyword evidence="1" id="KW-0808">Transferase</keyword>
<sequence length="694" mass="79772">MNLSNIPSQTTRDDNVDDEHIVNVEEIVLEKHIGKGTFGNVYKAVYRSEYVAVKIVKASDWTQVSKEIEIMKKFGDKYYHLIRYRGECLVPDGENNNMYILMDYAENGTLRDLLLNVTYQPTWALTIRLCYDIASGLSNLHELGIWHNDLKPVNILLDAGTRAKLCDFGSSDFDGKLNDRFCGTEFWAAPEALEDYGTTPYSHEKADIYSLGLIFCAIFHEGLSNIQEETTLTSIITERNTQLSPDVVQEPFNIGVQQLLHRDPQKRPPAHQVVTTICPLLLKDELGYRGEDNKMLCLGIPVDFRGHFILEFEPEDIIPEPYNDNSQVYKEIIEQFRIEFQARRGNSAWKILNSKEFSNLPQKHFYHGLMYYKGVYQDQDTKKALECWLEAADLGEPKSHHNIGLCYELGLGFEEGKNPEEAQKWYTKSPLSRSKWNLGILLGKRAQKSTGEQRQKLFEEYKSLVLNVAEQGDIYAMRTVAESYDSGELFEKDYEKSVFWFQKLADAGFTFALVKLAFAYGDGLGVEQDSGKAKELIEKAAQSADPDANMILSVEKNDEECIESLEKVARTGNPSAQFLLGEQLQLKYGNDHERALFWIRLAAEGGNTLSQKILGKLYLSKYDYLNAFLWFSKAAIKDEDSARNIAWFYEKGICVPHNYEVSRVFHRIAYPTRKRKRSRKTYRRVRICRSNYYN</sequence>
<comment type="caution">
    <text evidence="8">The sequence shown here is derived from an EMBL/GenBank/DDBJ whole genome shotgun (WGS) entry which is preliminary data.</text>
</comment>
<comment type="similarity">
    <text evidence="5">Belongs to the protein kinase superfamily. Ser/Thr protein kinase family. GCN2 subfamily.</text>
</comment>
<dbReference type="Gene3D" id="1.25.40.10">
    <property type="entry name" value="Tetratricopeptide repeat domain"/>
    <property type="match status" value="3"/>
</dbReference>
<dbReference type="SMART" id="SM00671">
    <property type="entry name" value="SEL1"/>
    <property type="match status" value="6"/>
</dbReference>
<dbReference type="SUPFAM" id="SSF81901">
    <property type="entry name" value="HCP-like"/>
    <property type="match status" value="2"/>
</dbReference>
<dbReference type="Proteomes" id="UP000789342">
    <property type="component" value="Unassembled WGS sequence"/>
</dbReference>
<dbReference type="InterPro" id="IPR017441">
    <property type="entry name" value="Protein_kinase_ATP_BS"/>
</dbReference>
<name>A0A9N9DXB3_9GLOM</name>
<organism evidence="8 9">
    <name type="scientific">Acaulospora morrowiae</name>
    <dbReference type="NCBI Taxonomy" id="94023"/>
    <lineage>
        <taxon>Eukaryota</taxon>
        <taxon>Fungi</taxon>
        <taxon>Fungi incertae sedis</taxon>
        <taxon>Mucoromycota</taxon>
        <taxon>Glomeromycotina</taxon>
        <taxon>Glomeromycetes</taxon>
        <taxon>Diversisporales</taxon>
        <taxon>Acaulosporaceae</taxon>
        <taxon>Acaulospora</taxon>
    </lineage>
</organism>
<dbReference type="Pfam" id="PF08238">
    <property type="entry name" value="Sel1"/>
    <property type="match status" value="7"/>
</dbReference>
<dbReference type="GO" id="GO:1990625">
    <property type="term" value="P:negative regulation of cytoplasmic translational initiation in response to stress"/>
    <property type="evidence" value="ECO:0007669"/>
    <property type="project" value="TreeGrafter"/>
</dbReference>
<evidence type="ECO:0000256" key="4">
    <source>
        <dbReference type="ARBA" id="ARBA00022840"/>
    </source>
</evidence>
<dbReference type="InterPro" id="IPR008271">
    <property type="entry name" value="Ser/Thr_kinase_AS"/>
</dbReference>
<evidence type="ECO:0000256" key="5">
    <source>
        <dbReference type="ARBA" id="ARBA00037982"/>
    </source>
</evidence>
<dbReference type="SUPFAM" id="SSF56112">
    <property type="entry name" value="Protein kinase-like (PK-like)"/>
    <property type="match status" value="1"/>
</dbReference>